<dbReference type="EMBL" id="JAAGAX010000008">
    <property type="protein sequence ID" value="KAF2307627.1"/>
    <property type="molecule type" value="Genomic_DNA"/>
</dbReference>
<evidence type="ECO:0000259" key="3">
    <source>
        <dbReference type="PROSITE" id="PS51186"/>
    </source>
</evidence>
<dbReference type="InterPro" id="IPR015260">
    <property type="entry name" value="Syntaxin-6/10/61_N"/>
</dbReference>
<evidence type="ECO:0000256" key="2">
    <source>
        <dbReference type="ARBA" id="ARBA00046280"/>
    </source>
</evidence>
<dbReference type="GO" id="GO:0012505">
    <property type="term" value="C:endomembrane system"/>
    <property type="evidence" value="ECO:0007669"/>
    <property type="project" value="UniProtKB-SubCell"/>
</dbReference>
<proteinExistence type="predicted"/>
<dbReference type="GO" id="GO:0048193">
    <property type="term" value="P:Golgi vesicle transport"/>
    <property type="evidence" value="ECO:0007669"/>
    <property type="project" value="InterPro"/>
</dbReference>
<dbReference type="CDD" id="cd04301">
    <property type="entry name" value="NAT_SF"/>
    <property type="match status" value="1"/>
</dbReference>
<dbReference type="Gene3D" id="1.20.58.90">
    <property type="match status" value="1"/>
</dbReference>
<evidence type="ECO:0000313" key="5">
    <source>
        <dbReference type="Proteomes" id="UP000467840"/>
    </source>
</evidence>
<reference evidence="4 5" key="1">
    <citation type="journal article" date="2020" name="Mol. Plant">
        <title>The Chromosome-Based Rubber Tree Genome Provides New Insights into Spurge Genome Evolution and Rubber Biosynthesis.</title>
        <authorList>
            <person name="Liu J."/>
            <person name="Shi C."/>
            <person name="Shi C.C."/>
            <person name="Li W."/>
            <person name="Zhang Q.J."/>
            <person name="Zhang Y."/>
            <person name="Li K."/>
            <person name="Lu H.F."/>
            <person name="Shi C."/>
            <person name="Zhu S.T."/>
            <person name="Xiao Z.Y."/>
            <person name="Nan H."/>
            <person name="Yue Y."/>
            <person name="Zhu X.G."/>
            <person name="Wu Y."/>
            <person name="Hong X.N."/>
            <person name="Fan G.Y."/>
            <person name="Tong Y."/>
            <person name="Zhang D."/>
            <person name="Mao C.L."/>
            <person name="Liu Y.L."/>
            <person name="Hao S.J."/>
            <person name="Liu W.Q."/>
            <person name="Lv M.Q."/>
            <person name="Zhang H.B."/>
            <person name="Liu Y."/>
            <person name="Hu-Tang G.R."/>
            <person name="Wang J.P."/>
            <person name="Wang J.H."/>
            <person name="Sun Y.H."/>
            <person name="Ni S.B."/>
            <person name="Chen W.B."/>
            <person name="Zhang X.C."/>
            <person name="Jiao Y.N."/>
            <person name="Eichler E.E."/>
            <person name="Li G.H."/>
            <person name="Liu X."/>
            <person name="Gao L.Z."/>
        </authorList>
    </citation>
    <scope>NUCLEOTIDE SEQUENCE [LARGE SCALE GENOMIC DNA]</scope>
    <source>
        <strain evidence="5">cv. GT1</strain>
        <tissue evidence="4">Leaf</tissue>
    </source>
</reference>
<dbReference type="CDD" id="cd21442">
    <property type="entry name" value="SNARE_NTD_STX6-like"/>
    <property type="match status" value="1"/>
</dbReference>
<dbReference type="InterPro" id="IPR010989">
    <property type="entry name" value="SNARE"/>
</dbReference>
<name>A0A6A6M481_HEVBR</name>
<dbReference type="InterPro" id="IPR000182">
    <property type="entry name" value="GNAT_dom"/>
</dbReference>
<dbReference type="GO" id="GO:0015031">
    <property type="term" value="P:protein transport"/>
    <property type="evidence" value="ECO:0007669"/>
    <property type="project" value="UniProtKB-KW"/>
</dbReference>
<dbReference type="GO" id="GO:0016747">
    <property type="term" value="F:acyltransferase activity, transferring groups other than amino-acyl groups"/>
    <property type="evidence" value="ECO:0007669"/>
    <property type="project" value="InterPro"/>
</dbReference>
<dbReference type="AlphaFoldDB" id="A0A6A6M481"/>
<keyword evidence="1" id="KW-0813">Transport</keyword>
<organism evidence="4 5">
    <name type="scientific">Hevea brasiliensis</name>
    <name type="common">Para rubber tree</name>
    <name type="synonym">Siphonia brasiliensis</name>
    <dbReference type="NCBI Taxonomy" id="3981"/>
    <lineage>
        <taxon>Eukaryota</taxon>
        <taxon>Viridiplantae</taxon>
        <taxon>Streptophyta</taxon>
        <taxon>Embryophyta</taxon>
        <taxon>Tracheophyta</taxon>
        <taxon>Spermatophyta</taxon>
        <taxon>Magnoliopsida</taxon>
        <taxon>eudicotyledons</taxon>
        <taxon>Gunneridae</taxon>
        <taxon>Pentapetalae</taxon>
        <taxon>rosids</taxon>
        <taxon>fabids</taxon>
        <taxon>Malpighiales</taxon>
        <taxon>Euphorbiaceae</taxon>
        <taxon>Crotonoideae</taxon>
        <taxon>Micrandreae</taxon>
        <taxon>Hevea</taxon>
    </lineage>
</organism>
<dbReference type="SUPFAM" id="SSF47661">
    <property type="entry name" value="t-snare proteins"/>
    <property type="match status" value="1"/>
</dbReference>
<dbReference type="Pfam" id="PF09177">
    <property type="entry name" value="STX6_10_61_N"/>
    <property type="match status" value="1"/>
</dbReference>
<keyword evidence="5" id="KW-1185">Reference proteome</keyword>
<dbReference type="Gene3D" id="3.40.630.30">
    <property type="match status" value="1"/>
</dbReference>
<evidence type="ECO:0000256" key="1">
    <source>
        <dbReference type="ARBA" id="ARBA00022927"/>
    </source>
</evidence>
<evidence type="ECO:0000313" key="4">
    <source>
        <dbReference type="EMBL" id="KAF2307627.1"/>
    </source>
</evidence>
<dbReference type="PANTHER" id="PTHR34949:SF2">
    <property type="entry name" value="OS05G0443700 PROTEIN"/>
    <property type="match status" value="1"/>
</dbReference>
<feature type="domain" description="N-acetyltransferase" evidence="3">
    <location>
        <begin position="13"/>
        <end position="185"/>
    </location>
</feature>
<dbReference type="InterPro" id="IPR016181">
    <property type="entry name" value="Acyl_CoA_acyltransferase"/>
</dbReference>
<dbReference type="PANTHER" id="PTHR34949">
    <property type="entry name" value="OS05G0443700 PROTEIN"/>
    <property type="match status" value="1"/>
</dbReference>
<accession>A0A6A6M481</accession>
<comment type="caution">
    <text evidence="4">The sequence shown here is derived from an EMBL/GenBank/DDBJ whole genome shotgun (WGS) entry which is preliminary data.</text>
</comment>
<sequence length="692" mass="79222">MDSSNSLIGELKLQVRKLEKSDKSKGFIELLQQLTVCDSISEKEFEERFQEINSYGNDHIVCVIEDDQSGKIIAAGSVFIERKFIRNCGKVGHIEDVVVDSTARERQLGKKIIGFLTDHAHSMGCYKVVLAIRFTEMILYVSVSFSWQDLYDIELFTSSIAPTSVVNRYKVHNLYGGICKIFRNNSLSIQNFAARDSMGPDNQKFTDVSFDWEDQEQEDPEDMGSPWDGAFNLAYRILYNLGEISVDVTKKKQKLRLDGIIKTVITLGCNRCGEPTAESIYSNFSILLTEEPIEEPEIINMGVIFGEDKFKSSMASCMEEEDDDDASIDWDDSIRDVVVESDSKFIVDTLTHLRVTGCLWKRRNLFVNILFYVGFLETCKMASSLHQWESDPLFSAAEVVQDSADRMDSLFRLLLHDQNLVQGDHPDPRLLMSIENHKRDLATILETAKWQLEDFERAVNSSAMQDKSRSKEDVISRHYQFIRAIREQINHVETSVDGPSMGDSMKNSEWINLNEQDRDGLALFLIGGNTTEHSNHHDMEDSSILRRFLDRTSSSSLKDDEIVEHGNIEFKNLKMNGDVHADHHSVKEKYLRKMDSPFPTRLSSDMQEISCNRQDDTGNWDLEANDATSKSVFREKKFRAFQGRMNFRFLNNLWAMSGSRVTKSYIKRLKDGEEQRQSTRYTDVSASAQVFG</sequence>
<dbReference type="SUPFAM" id="SSF55729">
    <property type="entry name" value="Acyl-CoA N-acyltransferases (Nat)"/>
    <property type="match status" value="1"/>
</dbReference>
<keyword evidence="1" id="KW-0653">Protein transport</keyword>
<dbReference type="PROSITE" id="PS51186">
    <property type="entry name" value="GNAT"/>
    <property type="match status" value="1"/>
</dbReference>
<gene>
    <name evidence="4" type="ORF">GH714_030354</name>
</gene>
<dbReference type="Proteomes" id="UP000467840">
    <property type="component" value="Chromosome 9"/>
</dbReference>
<dbReference type="Pfam" id="PF00583">
    <property type="entry name" value="Acetyltransf_1"/>
    <property type="match status" value="1"/>
</dbReference>
<comment type="subcellular location">
    <subcellularLocation>
        <location evidence="2">Endomembrane system</location>
        <topology evidence="2">Single-pass type IV membrane protein</topology>
    </subcellularLocation>
</comment>
<dbReference type="GO" id="GO:0016020">
    <property type="term" value="C:membrane"/>
    <property type="evidence" value="ECO:0007669"/>
    <property type="project" value="InterPro"/>
</dbReference>
<protein>
    <recommendedName>
        <fullName evidence="3">N-acetyltransferase domain-containing protein</fullName>
    </recommendedName>
</protein>